<gene>
    <name evidence="1" type="ORF">QFC22_005984</name>
</gene>
<name>A0ACC2WQV9_9TREE</name>
<accession>A0ACC2WQV9</accession>
<reference evidence="1" key="1">
    <citation type="submission" date="2023-04" db="EMBL/GenBank/DDBJ databases">
        <title>Draft Genome sequencing of Naganishia species isolated from polar environments using Oxford Nanopore Technology.</title>
        <authorList>
            <person name="Leo P."/>
            <person name="Venkateswaran K."/>
        </authorList>
    </citation>
    <scope>NUCLEOTIDE SEQUENCE</scope>
    <source>
        <strain evidence="1">MNA-CCFEE 5425</strain>
    </source>
</reference>
<sequence>MTSTLSQSTIERNTGVLVQPFNYRVFLAKVMKWIIVSGLPFTTIQNVHLQEAFQAANQHATLQSARSLARKLEDTYDVVSDRVIKHIRSVKSTLHFSHDSWTDSGRKHSYFGIYVSFVNENWEYQEYLLRLLHMKGSHSGERLGTDNASNDLTASKRLAELMKAEKRIEVNGSDMVGCLCHIFNLAALAYLARESGLSLTDYAYAKENVPEIRIIGETPFWNPELEGLLNEEDQALRDPPEVEPSGSGLQIGASALDDDEGANGEDRDRSDEEDEEQDDLDGQPGKSPVDLVHQLGVYTRPGLLPLKDIVTRWNSKEAAIARVLRLRATVEVYTTREEGNKCPRFKKAVFDALAVIQPSLKIFLNMTMVYQEVGAHAHRIIPDLIGSMDELTEIHNRPHISAARRDSSTEAVQKLQKYVKKFVQNKWVLAAFCFDPTVRDRGMKQLLTKEYAAEKFYTKTIKFIKGKMEVNQAALQNGQARKKMDEIKVVERSKRINKFASAQYQAGQQEITVDRSDPWACYNSAESRYATFDGELPLAYWKRMAQYAEMLPLAYVARDVLGLASSSASVERLFSQAGHVLGKKPGSLSARLLAKQVMLRMWDIQGFLTPDDLGQAARNVEPESQEGEED</sequence>
<proteinExistence type="predicted"/>
<keyword evidence="2" id="KW-1185">Reference proteome</keyword>
<dbReference type="EMBL" id="JASBWU010000021">
    <property type="protein sequence ID" value="KAJ9113675.1"/>
    <property type="molecule type" value="Genomic_DNA"/>
</dbReference>
<protein>
    <submittedName>
        <fullName evidence="1">Uncharacterized protein</fullName>
    </submittedName>
</protein>
<dbReference type="Proteomes" id="UP001243375">
    <property type="component" value="Unassembled WGS sequence"/>
</dbReference>
<comment type="caution">
    <text evidence="1">The sequence shown here is derived from an EMBL/GenBank/DDBJ whole genome shotgun (WGS) entry which is preliminary data.</text>
</comment>
<evidence type="ECO:0000313" key="1">
    <source>
        <dbReference type="EMBL" id="KAJ9113675.1"/>
    </source>
</evidence>
<organism evidence="1 2">
    <name type="scientific">Naganishia vaughanmartiniae</name>
    <dbReference type="NCBI Taxonomy" id="1424756"/>
    <lineage>
        <taxon>Eukaryota</taxon>
        <taxon>Fungi</taxon>
        <taxon>Dikarya</taxon>
        <taxon>Basidiomycota</taxon>
        <taxon>Agaricomycotina</taxon>
        <taxon>Tremellomycetes</taxon>
        <taxon>Filobasidiales</taxon>
        <taxon>Filobasidiaceae</taxon>
        <taxon>Naganishia</taxon>
    </lineage>
</organism>
<evidence type="ECO:0000313" key="2">
    <source>
        <dbReference type="Proteomes" id="UP001243375"/>
    </source>
</evidence>